<organism evidence="1 2">
    <name type="scientific">Taxus chinensis</name>
    <name type="common">Chinese yew</name>
    <name type="synonym">Taxus wallichiana var. chinensis</name>
    <dbReference type="NCBI Taxonomy" id="29808"/>
    <lineage>
        <taxon>Eukaryota</taxon>
        <taxon>Viridiplantae</taxon>
        <taxon>Streptophyta</taxon>
        <taxon>Embryophyta</taxon>
        <taxon>Tracheophyta</taxon>
        <taxon>Spermatophyta</taxon>
        <taxon>Pinopsida</taxon>
        <taxon>Pinidae</taxon>
        <taxon>Conifers II</taxon>
        <taxon>Cupressales</taxon>
        <taxon>Taxaceae</taxon>
        <taxon>Taxus</taxon>
    </lineage>
</organism>
<name>A0AA38G4U8_TAXCH</name>
<reference evidence="1 2" key="1">
    <citation type="journal article" date="2021" name="Nat. Plants">
        <title>The Taxus genome provides insights into paclitaxel biosynthesis.</title>
        <authorList>
            <person name="Xiong X."/>
            <person name="Gou J."/>
            <person name="Liao Q."/>
            <person name="Li Y."/>
            <person name="Zhou Q."/>
            <person name="Bi G."/>
            <person name="Li C."/>
            <person name="Du R."/>
            <person name="Wang X."/>
            <person name="Sun T."/>
            <person name="Guo L."/>
            <person name="Liang H."/>
            <person name="Lu P."/>
            <person name="Wu Y."/>
            <person name="Zhang Z."/>
            <person name="Ro D.K."/>
            <person name="Shang Y."/>
            <person name="Huang S."/>
            <person name="Yan J."/>
        </authorList>
    </citation>
    <scope>NUCLEOTIDE SEQUENCE [LARGE SCALE GENOMIC DNA]</scope>
    <source>
        <strain evidence="1">Ta-2019</strain>
    </source>
</reference>
<evidence type="ECO:0000313" key="1">
    <source>
        <dbReference type="EMBL" id="KAH9315058.1"/>
    </source>
</evidence>
<comment type="caution">
    <text evidence="1">The sequence shown here is derived from an EMBL/GenBank/DDBJ whole genome shotgun (WGS) entry which is preliminary data.</text>
</comment>
<protein>
    <submittedName>
        <fullName evidence="1">Uncharacterized protein</fullName>
    </submittedName>
</protein>
<dbReference type="EMBL" id="JAHRHJ020000005">
    <property type="protein sequence ID" value="KAH9315058.1"/>
    <property type="molecule type" value="Genomic_DNA"/>
</dbReference>
<keyword evidence="2" id="KW-1185">Reference proteome</keyword>
<dbReference type="AlphaFoldDB" id="A0AA38G4U8"/>
<gene>
    <name evidence="1" type="ORF">KI387_023685</name>
</gene>
<accession>A0AA38G4U8</accession>
<evidence type="ECO:0000313" key="2">
    <source>
        <dbReference type="Proteomes" id="UP000824469"/>
    </source>
</evidence>
<proteinExistence type="predicted"/>
<feature type="non-terminal residue" evidence="1">
    <location>
        <position position="59"/>
    </location>
</feature>
<sequence length="59" mass="6987">MDEDKVTLRTRKQLSWSMHTHMDEPDFDVGEESCASRWLKKAPEMCHMTIKPTMMSDEQ</sequence>
<dbReference type="Proteomes" id="UP000824469">
    <property type="component" value="Unassembled WGS sequence"/>
</dbReference>